<evidence type="ECO:0000259" key="1">
    <source>
        <dbReference type="Pfam" id="PF05050"/>
    </source>
</evidence>
<dbReference type="PANTHER" id="PTHR34009">
    <property type="entry name" value="PROTEIN STAR"/>
    <property type="match status" value="1"/>
</dbReference>
<dbReference type="GO" id="GO:0016197">
    <property type="term" value="P:endosomal transport"/>
    <property type="evidence" value="ECO:0007669"/>
    <property type="project" value="TreeGrafter"/>
</dbReference>
<organism evidence="2 3">
    <name type="scientific">Portunus trituberculatus</name>
    <name type="common">Swimming crab</name>
    <name type="synonym">Neptunus trituberculatus</name>
    <dbReference type="NCBI Taxonomy" id="210409"/>
    <lineage>
        <taxon>Eukaryota</taxon>
        <taxon>Metazoa</taxon>
        <taxon>Ecdysozoa</taxon>
        <taxon>Arthropoda</taxon>
        <taxon>Crustacea</taxon>
        <taxon>Multicrustacea</taxon>
        <taxon>Malacostraca</taxon>
        <taxon>Eumalacostraca</taxon>
        <taxon>Eucarida</taxon>
        <taxon>Decapoda</taxon>
        <taxon>Pleocyemata</taxon>
        <taxon>Brachyura</taxon>
        <taxon>Eubrachyura</taxon>
        <taxon>Portunoidea</taxon>
        <taxon>Portunidae</taxon>
        <taxon>Portuninae</taxon>
        <taxon>Portunus</taxon>
    </lineage>
</organism>
<feature type="domain" description="Methyltransferase FkbM" evidence="1">
    <location>
        <begin position="17"/>
        <end position="96"/>
    </location>
</feature>
<dbReference type="GO" id="GO:0006888">
    <property type="term" value="P:endoplasmic reticulum to Golgi vesicle-mediated transport"/>
    <property type="evidence" value="ECO:0007669"/>
    <property type="project" value="TreeGrafter"/>
</dbReference>
<protein>
    <submittedName>
        <fullName evidence="2">Protein Star</fullName>
    </submittedName>
</protein>
<dbReference type="AlphaFoldDB" id="A0A5B7IBH1"/>
<dbReference type="OrthoDB" id="6357215at2759"/>
<dbReference type="GO" id="GO:0005794">
    <property type="term" value="C:Golgi apparatus"/>
    <property type="evidence" value="ECO:0007669"/>
    <property type="project" value="TreeGrafter"/>
</dbReference>
<dbReference type="GO" id="GO:0005886">
    <property type="term" value="C:plasma membrane"/>
    <property type="evidence" value="ECO:0007669"/>
    <property type="project" value="TreeGrafter"/>
</dbReference>
<dbReference type="Proteomes" id="UP000324222">
    <property type="component" value="Unassembled WGS sequence"/>
</dbReference>
<comment type="caution">
    <text evidence="2">The sequence shown here is derived from an EMBL/GenBank/DDBJ whole genome shotgun (WGS) entry which is preliminary data.</text>
</comment>
<dbReference type="InterPro" id="IPR006342">
    <property type="entry name" value="FkbM_mtfrase"/>
</dbReference>
<dbReference type="SUPFAM" id="SSF53335">
    <property type="entry name" value="S-adenosyl-L-methionine-dependent methyltransferases"/>
    <property type="match status" value="1"/>
</dbReference>
<dbReference type="EMBL" id="VSRR010047973">
    <property type="protein sequence ID" value="MPC78258.1"/>
    <property type="molecule type" value="Genomic_DNA"/>
</dbReference>
<name>A0A5B7IBH1_PORTR</name>
<dbReference type="InterPro" id="IPR053202">
    <property type="entry name" value="EGF_Rcpt_Signaling_Reg"/>
</dbReference>
<proteinExistence type="predicted"/>
<dbReference type="PANTHER" id="PTHR34009:SF2">
    <property type="entry name" value="PROTEIN STAR"/>
    <property type="match status" value="1"/>
</dbReference>
<evidence type="ECO:0000313" key="2">
    <source>
        <dbReference type="EMBL" id="MPC78258.1"/>
    </source>
</evidence>
<gene>
    <name evidence="2" type="primary">S_6</name>
    <name evidence="2" type="ORF">E2C01_072743</name>
</gene>
<sequence>MFKQSFNVGKISNLETGQKKTGYAEVQCLPLYSILLALNTTTVDYFSLDVEGAEMGVLKTIPWDKVDIKTLSVEFIHGGEGKDALKKYMEGLGYRVFSEVTHPGWLANDFIFAKKELLSKKRKKNTSP</sequence>
<keyword evidence="3" id="KW-1185">Reference proteome</keyword>
<accession>A0A5B7IBH1</accession>
<dbReference type="GO" id="GO:0031902">
    <property type="term" value="C:late endosome membrane"/>
    <property type="evidence" value="ECO:0007669"/>
    <property type="project" value="TreeGrafter"/>
</dbReference>
<evidence type="ECO:0000313" key="3">
    <source>
        <dbReference type="Proteomes" id="UP000324222"/>
    </source>
</evidence>
<dbReference type="GO" id="GO:0005789">
    <property type="term" value="C:endoplasmic reticulum membrane"/>
    <property type="evidence" value="ECO:0007669"/>
    <property type="project" value="TreeGrafter"/>
</dbReference>
<dbReference type="InterPro" id="IPR029063">
    <property type="entry name" value="SAM-dependent_MTases_sf"/>
</dbReference>
<reference evidence="2 3" key="1">
    <citation type="submission" date="2019-05" db="EMBL/GenBank/DDBJ databases">
        <title>Another draft genome of Portunus trituberculatus and its Hox gene families provides insights of decapod evolution.</title>
        <authorList>
            <person name="Jeong J.-H."/>
            <person name="Song I."/>
            <person name="Kim S."/>
            <person name="Choi T."/>
            <person name="Kim D."/>
            <person name="Ryu S."/>
            <person name="Kim W."/>
        </authorList>
    </citation>
    <scope>NUCLEOTIDE SEQUENCE [LARGE SCALE GENOMIC DNA]</scope>
    <source>
        <tissue evidence="2">Muscle</tissue>
    </source>
</reference>
<dbReference type="Pfam" id="PF05050">
    <property type="entry name" value="Methyltransf_21"/>
    <property type="match status" value="1"/>
</dbReference>